<reference evidence="2" key="1">
    <citation type="journal article" date="2019" name="Int. J. Syst. Evol. Microbiol.">
        <title>The Global Catalogue of Microorganisms (GCM) 10K type strain sequencing project: providing services to taxonomists for standard genome sequencing and annotation.</title>
        <authorList>
            <consortium name="The Broad Institute Genomics Platform"/>
            <consortium name="The Broad Institute Genome Sequencing Center for Infectious Disease"/>
            <person name="Wu L."/>
            <person name="Ma J."/>
        </authorList>
    </citation>
    <scope>NUCLEOTIDE SEQUENCE [LARGE SCALE GENOMIC DNA]</scope>
    <source>
        <strain evidence="2">CCUG 66188</strain>
    </source>
</reference>
<keyword evidence="2" id="KW-1185">Reference proteome</keyword>
<comment type="caution">
    <text evidence="1">The sequence shown here is derived from an EMBL/GenBank/DDBJ whole genome shotgun (WGS) entry which is preliminary data.</text>
</comment>
<dbReference type="InterPro" id="IPR026444">
    <property type="entry name" value="Secre_tail"/>
</dbReference>
<dbReference type="EMBL" id="JBHSGN010000156">
    <property type="protein sequence ID" value="MFC4676736.1"/>
    <property type="molecule type" value="Genomic_DNA"/>
</dbReference>
<gene>
    <name evidence="1" type="ORF">ACFO6W_23930</name>
</gene>
<dbReference type="RefSeq" id="WP_380001255.1">
    <property type="nucleotide sequence ID" value="NZ_JBHSGN010000156.1"/>
</dbReference>
<organism evidence="1 2">
    <name type="scientific">Dysgonomonas termitidis</name>
    <dbReference type="NCBI Taxonomy" id="1516126"/>
    <lineage>
        <taxon>Bacteria</taxon>
        <taxon>Pseudomonadati</taxon>
        <taxon>Bacteroidota</taxon>
        <taxon>Bacteroidia</taxon>
        <taxon>Bacteroidales</taxon>
        <taxon>Dysgonomonadaceae</taxon>
        <taxon>Dysgonomonas</taxon>
    </lineage>
</organism>
<protein>
    <submittedName>
        <fullName evidence="1">T9SS type A sorting domain-containing protein</fullName>
    </submittedName>
</protein>
<accession>A0ABV9L373</accession>
<sequence length="1428" mass="154021">MQHFTVLHKIFSNGSFLQKGIRKRLVQVLSILWLGFITTAVQAQTVVTHNIGLRSLTIPGNSSSNYIITGTTTANTITIQSGYHGTVTLDNVSITSSKTGLTGTSTKGTSTDVSCITVLGENDRSNLNPVTKVNFILKGINALTYTQNNYCAIQVNQGAQIHISADNPDDNSSGKLTAGCTVGASGSGGGGAAIGAPNFNSGYGQGTSSSITCNAGSNGGSYKNTAGGNIIISSGTVIANGGHAAGIGGGWYTYYNGIILIYGGDVTASSKRHAAGIGSGCPTGSGVIGCYADNSAIISLPPATIEGYGAGETNTVVPDLALAGAKNITYINDPNKTKITVHTEDYQPDANIYLDLTQTTGLANIFTQLGIDYDLKKVRVGRTGADGKFVFNAHFEQLTTFFTDASSNSNGRPYMPVVTTVIGNQGSTRDIELPLLKTDIAFTDYASTPLEVGYTAQQAWNNAYRIKMEYKDNESMSNLTFKLQAGTASNFTGIKFLAADGITVVSAPTTLIKGDVYYIVLPIVTGKQIGVYSDVLLINGNWKGIALPGYIRRIGMQRVVSNDTGINEHIKVTASPNKSIFLTSASNKNVELALNINHTGTGVNYDPLDVKAKYIITTEKNYSAITTSVNDWTNLNIPDGINTDKKTTVSFNGANINKRTGYYIHWYVESGVVYAHSQDVTNPPLTYGGFGPYIIADAVTAGTLAGNPYVCSGQIPTEIKGEASSGGSGDFSYKWQVSTDNVTWTDAPGTNNALNYTPAILTASPAYYCRTTTDNQYGGTYYSNVFSIGIVAGGQTLYWKKSAANNNWNDPSNWVDVSGTALNMVPVSCSNVYIPGGLTVYPSLDANSTPVDVYGMPICCNITFEYGAELAYQHRLTYEKAYIQYNWGYYGNMAGVNYGNQPVGNAGISGTAMLRDKWYALSAPLKGMATGDFAFAGYPLTWQAGFALSDPQTGIKGREIEVGDFSKKFSANDVPLNETNNAIAVKVALYQNSVGYADHRNLEGLKGIIEIPYFESAEKLPYYPGHSYDRFTKESKFFYFNTQTLQLLYSPLGRMKRGSEAYRFIYEENGTAPNITVSGSPASVPGYEQKVKRNSSTSLKAMIGNPFLAQINSGHFLDINNSDAARKKINETAGYQLFNSLDGTWKHYSFSNSNYIPAYQSFIITLMDEEVNLLFPLEGTYALTSPITAGSSSSVLSAGSLYLKSVTGNGTEGDRSVLVSYGPKAESNISNVKKMISSQGYAIPETFFIATDNKSYNLIQAYEKGISEIGIGVKCSDTKNTLSLTFENADRFLSASNLYPVLVDKYLGVKQNLVLNNTYDFTQRPVDSKNEYIDADRFALQLISPDNLLEPEPGSDISIIYNNKQLVVNANRNIEQIRIYDVLGRRIFSDMKINTSLYVRFIPLNQGIYIVKVHTKEGGIKVGKIIAP</sequence>
<evidence type="ECO:0000313" key="1">
    <source>
        <dbReference type="EMBL" id="MFC4676736.1"/>
    </source>
</evidence>
<dbReference type="Proteomes" id="UP001596023">
    <property type="component" value="Unassembled WGS sequence"/>
</dbReference>
<evidence type="ECO:0000313" key="2">
    <source>
        <dbReference type="Proteomes" id="UP001596023"/>
    </source>
</evidence>
<dbReference type="NCBIfam" id="TIGR04183">
    <property type="entry name" value="Por_Secre_tail"/>
    <property type="match status" value="1"/>
</dbReference>
<proteinExistence type="predicted"/>
<name>A0ABV9L373_9BACT</name>